<protein>
    <submittedName>
        <fullName evidence="1">Uncharacterized protein</fullName>
    </submittedName>
</protein>
<dbReference type="AlphaFoldDB" id="A0A7S1UQ63"/>
<proteinExistence type="predicted"/>
<organism evidence="1">
    <name type="scientific">Grammatophora oceanica</name>
    <dbReference type="NCBI Taxonomy" id="210454"/>
    <lineage>
        <taxon>Eukaryota</taxon>
        <taxon>Sar</taxon>
        <taxon>Stramenopiles</taxon>
        <taxon>Ochrophyta</taxon>
        <taxon>Bacillariophyta</taxon>
        <taxon>Fragilariophyceae</taxon>
        <taxon>Fragilariophycidae</taxon>
        <taxon>Rhabdonematales</taxon>
        <taxon>Grammatophoraceae</taxon>
        <taxon>Grammatophora</taxon>
    </lineage>
</organism>
<accession>A0A7S1UQ63</accession>
<gene>
    <name evidence="1" type="ORF">GOCE00092_LOCUS4040</name>
</gene>
<name>A0A7S1UQ63_9STRA</name>
<reference evidence="1" key="1">
    <citation type="submission" date="2021-01" db="EMBL/GenBank/DDBJ databases">
        <authorList>
            <person name="Corre E."/>
            <person name="Pelletier E."/>
            <person name="Niang G."/>
            <person name="Scheremetjew M."/>
            <person name="Finn R."/>
            <person name="Kale V."/>
            <person name="Holt S."/>
            <person name="Cochrane G."/>
            <person name="Meng A."/>
            <person name="Brown T."/>
            <person name="Cohen L."/>
        </authorList>
    </citation>
    <scope>NUCLEOTIDE SEQUENCE</scope>
    <source>
        <strain evidence="1">CCMP 410</strain>
    </source>
</reference>
<dbReference type="EMBL" id="HBGK01007804">
    <property type="protein sequence ID" value="CAD9275132.1"/>
    <property type="molecule type" value="Transcribed_RNA"/>
</dbReference>
<sequence>MQGVGATLPIQIVSAFGMIEAEIEKCNLPEGYFQRMKKINQAYDILFVQFSNAPGFPMQLLKPDKAVKLAVAAFKESNRESKETA</sequence>
<evidence type="ECO:0000313" key="1">
    <source>
        <dbReference type="EMBL" id="CAD9275132.1"/>
    </source>
</evidence>